<feature type="compositionally biased region" description="Polar residues" evidence="2">
    <location>
        <begin position="19"/>
        <end position="28"/>
    </location>
</feature>
<evidence type="ECO:0000313" key="4">
    <source>
        <dbReference type="Proteomes" id="UP000305423"/>
    </source>
</evidence>
<dbReference type="RefSeq" id="WP_045963425.1">
    <property type="nucleotide sequence ID" value="NZ_JXXW01000022.1"/>
</dbReference>
<evidence type="ECO:0000313" key="3">
    <source>
        <dbReference type="EMBL" id="TMN80249.1"/>
    </source>
</evidence>
<reference evidence="4" key="2">
    <citation type="submission" date="2019-06" db="EMBL/GenBank/DDBJ databases">
        <title>Co-occurence of chitin degradation, pigmentation and bioactivity in marine Pseudoalteromonas.</title>
        <authorList>
            <person name="Sonnenschein E.C."/>
            <person name="Bech P.K."/>
        </authorList>
    </citation>
    <scope>NUCLEOTIDE SEQUENCE [LARGE SCALE GENOMIC DNA]</scope>
    <source>
        <strain evidence="4">S1607</strain>
    </source>
</reference>
<name>A0AAQ2EWE8_PSEO7</name>
<accession>A0AAQ2EWE8</accession>
<gene>
    <name evidence="3" type="ORF">CWB74_04055</name>
</gene>
<feature type="region of interest" description="Disordered" evidence="2">
    <location>
        <begin position="1"/>
        <end position="30"/>
    </location>
</feature>
<organism evidence="3 4">
    <name type="scientific">Pseudoalteromonas piscicida</name>
    <dbReference type="NCBI Taxonomy" id="43662"/>
    <lineage>
        <taxon>Bacteria</taxon>
        <taxon>Pseudomonadati</taxon>
        <taxon>Pseudomonadota</taxon>
        <taxon>Gammaproteobacteria</taxon>
        <taxon>Alteromonadales</taxon>
        <taxon>Pseudoalteromonadaceae</taxon>
        <taxon>Pseudoalteromonas</taxon>
    </lineage>
</organism>
<dbReference type="Proteomes" id="UP000305423">
    <property type="component" value="Unassembled WGS sequence"/>
</dbReference>
<proteinExistence type="predicted"/>
<dbReference type="AlphaFoldDB" id="A0AAQ2EWE8"/>
<evidence type="ECO:0000256" key="1">
    <source>
        <dbReference type="SAM" id="Coils"/>
    </source>
</evidence>
<feature type="coiled-coil region" evidence="1">
    <location>
        <begin position="72"/>
        <end position="132"/>
    </location>
</feature>
<protein>
    <submittedName>
        <fullName evidence="3">Uncharacterized protein</fullName>
    </submittedName>
</protein>
<keyword evidence="1" id="KW-0175">Coiled coil</keyword>
<evidence type="ECO:0000256" key="2">
    <source>
        <dbReference type="SAM" id="MobiDB-lite"/>
    </source>
</evidence>
<sequence length="153" mass="16954">MKKPQSVKGQYIPRKKSSSPETNDNKSPQIDVGEMLSKLDGEQITQLGNGVIELANNGLDLAKEFLKTGQVVASAQAEITKSEDEVKKVSLKEETKRQKIQQRGKDNELNYYAETNKEANSHEQIMKILEQVESGTLKSEHLAELIIAVKSGS</sequence>
<reference evidence="3 4" key="1">
    <citation type="submission" date="2017-12" db="EMBL/GenBank/DDBJ databases">
        <authorList>
            <person name="Paulsen S."/>
            <person name="Gram L.K."/>
        </authorList>
    </citation>
    <scope>NUCLEOTIDE SEQUENCE [LARGE SCALE GENOMIC DNA]</scope>
    <source>
        <strain evidence="3 4">S1607</strain>
    </source>
</reference>
<dbReference type="EMBL" id="PNEL01000011">
    <property type="protein sequence ID" value="TMN80249.1"/>
    <property type="molecule type" value="Genomic_DNA"/>
</dbReference>
<comment type="caution">
    <text evidence="3">The sequence shown here is derived from an EMBL/GenBank/DDBJ whole genome shotgun (WGS) entry which is preliminary data.</text>
</comment>